<keyword evidence="6" id="KW-1185">Reference proteome</keyword>
<dbReference type="PROSITE" id="PS51387">
    <property type="entry name" value="FAD_PCMH"/>
    <property type="match status" value="1"/>
</dbReference>
<dbReference type="GO" id="GO:0080049">
    <property type="term" value="F:L-gulono-1,4-lactone dehydrogenase activity"/>
    <property type="evidence" value="ECO:0007669"/>
    <property type="project" value="TreeGrafter"/>
</dbReference>
<dbReference type="Gene3D" id="3.30.70.2520">
    <property type="match status" value="1"/>
</dbReference>
<dbReference type="GO" id="GO:0016020">
    <property type="term" value="C:membrane"/>
    <property type="evidence" value="ECO:0007669"/>
    <property type="project" value="InterPro"/>
</dbReference>
<dbReference type="InterPro" id="IPR006094">
    <property type="entry name" value="Oxid_FAD_bind_N"/>
</dbReference>
<dbReference type="AlphaFoldDB" id="M3VFN0"/>
<dbReference type="eggNOG" id="COG0277">
    <property type="taxonomic scope" value="Bacteria"/>
</dbReference>
<organism evidence="5 6">
    <name type="scientific">Gordonia malaquae NBRC 108250</name>
    <dbReference type="NCBI Taxonomy" id="1223542"/>
    <lineage>
        <taxon>Bacteria</taxon>
        <taxon>Bacillati</taxon>
        <taxon>Actinomycetota</taxon>
        <taxon>Actinomycetes</taxon>
        <taxon>Mycobacteriales</taxon>
        <taxon>Gordoniaceae</taxon>
        <taxon>Gordonia</taxon>
    </lineage>
</organism>
<evidence type="ECO:0000256" key="3">
    <source>
        <dbReference type="ARBA" id="ARBA00023002"/>
    </source>
</evidence>
<dbReference type="PIRSF" id="PIRSF000136">
    <property type="entry name" value="LGO_GLO"/>
    <property type="match status" value="1"/>
</dbReference>
<dbReference type="Gene3D" id="1.10.45.10">
    <property type="entry name" value="Vanillyl-alcohol Oxidase, Chain A, domain 4"/>
    <property type="match status" value="1"/>
</dbReference>
<dbReference type="EMBL" id="BAOP01000015">
    <property type="protein sequence ID" value="GAC80224.1"/>
    <property type="molecule type" value="Genomic_DNA"/>
</dbReference>
<dbReference type="STRING" id="410332.SAMN04488550_1012"/>
<dbReference type="InterPro" id="IPR016166">
    <property type="entry name" value="FAD-bd_PCMH"/>
</dbReference>
<name>M3VFN0_GORML</name>
<dbReference type="PANTHER" id="PTHR43762:SF1">
    <property type="entry name" value="D-ARABINONO-1,4-LACTONE OXIDASE"/>
    <property type="match status" value="1"/>
</dbReference>
<sequence>MSQTTAAATWTNWGGTARCTPTELITPQSVDELADAVRTAAASGQTVKPAGAGHSFSQIAVAPGIQVKLSGLRGLISVDADRKRVTLGAGTHLHEIPAILEPLGLGMANLGDIDKQTLAGATSTGTHGTGGAFGGISTQIRGVTLVDGTGTVRVIGEDDPDLKAAALGLGSLGVLTQITIQCVDAFSIRAEEGPGEADETFSTFLERVENVDHYEFYWFPHTTKTLVKTNTRVPRDTPATGPSDLRRYIDDELLSNKLLGALCKVGARSPRTVPSINQVVGRALSARTYTDRSDRIFISDRDVRFREMEYAVPLEAVPDTLREIRAMIDRRGHKVSFPIEVRAAAADDLMLSTASDRASGYIAVHRFSGDDVAASEAYFRDVEDIMMSHAGRPHWGKMHTRDADYLRSVYPRFDEFLEVRNRFDPQRVFTNPYLQTALGS</sequence>
<evidence type="ECO:0000313" key="6">
    <source>
        <dbReference type="Proteomes" id="UP000035009"/>
    </source>
</evidence>
<dbReference type="NCBIfam" id="TIGR01679">
    <property type="entry name" value="bact_FAD_ox"/>
    <property type="match status" value="1"/>
</dbReference>
<dbReference type="InterPro" id="IPR016169">
    <property type="entry name" value="FAD-bd_PCMH_sub2"/>
</dbReference>
<evidence type="ECO:0000259" key="4">
    <source>
        <dbReference type="PROSITE" id="PS51387"/>
    </source>
</evidence>
<evidence type="ECO:0000256" key="2">
    <source>
        <dbReference type="ARBA" id="ARBA00022827"/>
    </source>
</evidence>
<evidence type="ECO:0000313" key="5">
    <source>
        <dbReference type="EMBL" id="GAC80224.1"/>
    </source>
</evidence>
<accession>M3VFN0</accession>
<dbReference type="InterPro" id="IPR036318">
    <property type="entry name" value="FAD-bd_PCMH-like_sf"/>
</dbReference>
<comment type="caution">
    <text evidence="5">The sequence shown here is derived from an EMBL/GenBank/DDBJ whole genome shotgun (WGS) entry which is preliminary data.</text>
</comment>
<keyword evidence="3" id="KW-0560">Oxidoreductase</keyword>
<dbReference type="SUPFAM" id="SSF56176">
    <property type="entry name" value="FAD-binding/transporter-associated domain-like"/>
    <property type="match status" value="1"/>
</dbReference>
<keyword evidence="2" id="KW-0274">FAD</keyword>
<dbReference type="GO" id="GO:0071949">
    <property type="term" value="F:FAD binding"/>
    <property type="evidence" value="ECO:0007669"/>
    <property type="project" value="InterPro"/>
</dbReference>
<reference evidence="5 6" key="1">
    <citation type="submission" date="2013-02" db="EMBL/GenBank/DDBJ databases">
        <title>Whole genome shotgun sequence of Gordonia malaquae NBRC 108250.</title>
        <authorList>
            <person name="Yoshida I."/>
            <person name="Hosoyama A."/>
            <person name="Tsuchikane K."/>
            <person name="Ando Y."/>
            <person name="Baba S."/>
            <person name="Ohji S."/>
            <person name="Hamada M."/>
            <person name="Tamura T."/>
            <person name="Yamazoe A."/>
            <person name="Yamazaki S."/>
            <person name="Fujita N."/>
        </authorList>
    </citation>
    <scope>NUCLEOTIDE SEQUENCE [LARGE SCALE GENOMIC DNA]</scope>
    <source>
        <strain evidence="5 6">NBRC 108250</strain>
    </source>
</reference>
<dbReference type="Pfam" id="PF01565">
    <property type="entry name" value="FAD_binding_4"/>
    <property type="match status" value="1"/>
</dbReference>
<proteinExistence type="predicted"/>
<dbReference type="SUPFAM" id="SSF55103">
    <property type="entry name" value="FAD-linked oxidases, C-terminal domain"/>
    <property type="match status" value="1"/>
</dbReference>
<protein>
    <submittedName>
        <fullName evidence="5">Putative oxidoreductase</fullName>
    </submittedName>
</protein>
<dbReference type="PANTHER" id="PTHR43762">
    <property type="entry name" value="L-GULONOLACTONE OXIDASE"/>
    <property type="match status" value="1"/>
</dbReference>
<evidence type="ECO:0000256" key="1">
    <source>
        <dbReference type="ARBA" id="ARBA00022630"/>
    </source>
</evidence>
<dbReference type="InterPro" id="IPR010031">
    <property type="entry name" value="FAD_lactone_oxidase-like"/>
</dbReference>
<dbReference type="InterPro" id="IPR016167">
    <property type="entry name" value="FAD-bd_PCMH_sub1"/>
</dbReference>
<dbReference type="Gene3D" id="3.30.465.10">
    <property type="match status" value="1"/>
</dbReference>
<dbReference type="InterPro" id="IPR016164">
    <property type="entry name" value="FAD-linked_Oxase-like_C"/>
</dbReference>
<keyword evidence="1" id="KW-0285">Flavoprotein</keyword>
<dbReference type="Gene3D" id="3.30.43.10">
    <property type="entry name" value="Uridine Diphospho-n-acetylenolpyruvylglucosamine Reductase, domain 2"/>
    <property type="match status" value="1"/>
</dbReference>
<dbReference type="Pfam" id="PF04030">
    <property type="entry name" value="ALO"/>
    <property type="match status" value="1"/>
</dbReference>
<dbReference type="Proteomes" id="UP000035009">
    <property type="component" value="Unassembled WGS sequence"/>
</dbReference>
<dbReference type="InterPro" id="IPR007173">
    <property type="entry name" value="ALO_C"/>
</dbReference>
<gene>
    <name evidence="5" type="ORF">GM1_015_00990</name>
</gene>
<dbReference type="RefSeq" id="WP_008379125.1">
    <property type="nucleotide sequence ID" value="NZ_BAOP01000015.1"/>
</dbReference>
<dbReference type="GO" id="GO:0003885">
    <property type="term" value="F:D-arabinono-1,4-lactone oxidase activity"/>
    <property type="evidence" value="ECO:0007669"/>
    <property type="project" value="InterPro"/>
</dbReference>
<dbReference type="InterPro" id="IPR016171">
    <property type="entry name" value="Vanillyl_alc_oxidase_C-sub2"/>
</dbReference>
<feature type="domain" description="FAD-binding PCMH-type" evidence="4">
    <location>
        <begin position="17"/>
        <end position="185"/>
    </location>
</feature>